<dbReference type="FunCoup" id="A0A0D2JVD8">
    <property type="interactions" value="69"/>
</dbReference>
<reference evidence="10 11" key="1">
    <citation type="submission" date="2013-11" db="EMBL/GenBank/DDBJ databases">
        <title>Metagenomic analysis of a methanogenic consortium involved in long chain n-alkane degradation.</title>
        <authorList>
            <person name="Davidova I.A."/>
            <person name="Callaghan A.V."/>
            <person name="Wawrik B."/>
            <person name="Pruitt S."/>
            <person name="Marks C."/>
            <person name="Duncan K.E."/>
            <person name="Suflita J.M."/>
        </authorList>
    </citation>
    <scope>NUCLEOTIDE SEQUENCE [LARGE SCALE GENOMIC DNA]</scope>
    <source>
        <strain evidence="10 11">SPR</strain>
    </source>
</reference>
<dbReference type="AlphaFoldDB" id="A0A0D2JVD8"/>
<evidence type="ECO:0000256" key="2">
    <source>
        <dbReference type="ARBA" id="ARBA00008914"/>
    </source>
</evidence>
<dbReference type="PATRIC" id="fig|1429043.3.peg.2884"/>
<keyword evidence="5 8" id="KW-1133">Transmembrane helix</keyword>
<keyword evidence="3" id="KW-1003">Cell membrane</keyword>
<accession>A0A0D2JVD8</accession>
<dbReference type="InterPro" id="IPR050330">
    <property type="entry name" value="Bact_OuterMem_StrucFunc"/>
</dbReference>
<gene>
    <name evidence="10" type="ORF">X474_13575</name>
</gene>
<keyword evidence="6 7" id="KW-0472">Membrane</keyword>
<feature type="domain" description="OmpA-like" evidence="9">
    <location>
        <begin position="120"/>
        <end position="242"/>
    </location>
</feature>
<evidence type="ECO:0000256" key="3">
    <source>
        <dbReference type="ARBA" id="ARBA00022475"/>
    </source>
</evidence>
<proteinExistence type="inferred from homology"/>
<evidence type="ECO:0000313" key="10">
    <source>
        <dbReference type="EMBL" id="KIX13510.1"/>
    </source>
</evidence>
<comment type="similarity">
    <text evidence="2">Belongs to the MotB family.</text>
</comment>
<keyword evidence="4 8" id="KW-0812">Transmembrane</keyword>
<evidence type="ECO:0000256" key="7">
    <source>
        <dbReference type="PROSITE-ProRule" id="PRU00473"/>
    </source>
</evidence>
<dbReference type="Proteomes" id="UP000032233">
    <property type="component" value="Unassembled WGS sequence"/>
</dbReference>
<dbReference type="InterPro" id="IPR025713">
    <property type="entry name" value="MotB-like_N_dom"/>
</dbReference>
<evidence type="ECO:0000256" key="8">
    <source>
        <dbReference type="SAM" id="Phobius"/>
    </source>
</evidence>
<dbReference type="PROSITE" id="PS51123">
    <property type="entry name" value="OMPA_2"/>
    <property type="match status" value="1"/>
</dbReference>
<dbReference type="EMBL" id="AZAC01000015">
    <property type="protein sequence ID" value="KIX13510.1"/>
    <property type="molecule type" value="Genomic_DNA"/>
</dbReference>
<dbReference type="RefSeq" id="WP_052515143.1">
    <property type="nucleotide sequence ID" value="NZ_AZAC01000015.1"/>
</dbReference>
<evidence type="ECO:0000259" key="9">
    <source>
        <dbReference type="PROSITE" id="PS51123"/>
    </source>
</evidence>
<dbReference type="Pfam" id="PF00691">
    <property type="entry name" value="OmpA"/>
    <property type="match status" value="1"/>
</dbReference>
<dbReference type="SUPFAM" id="SSF103088">
    <property type="entry name" value="OmpA-like"/>
    <property type="match status" value="1"/>
</dbReference>
<comment type="caution">
    <text evidence="10">The sequence shown here is derived from an EMBL/GenBank/DDBJ whole genome shotgun (WGS) entry which is preliminary data.</text>
</comment>
<keyword evidence="11" id="KW-1185">Reference proteome</keyword>
<dbReference type="InParanoid" id="A0A0D2JVD8"/>
<dbReference type="PANTHER" id="PTHR30329">
    <property type="entry name" value="STATOR ELEMENT OF FLAGELLAR MOTOR COMPLEX"/>
    <property type="match status" value="1"/>
</dbReference>
<evidence type="ECO:0000256" key="5">
    <source>
        <dbReference type="ARBA" id="ARBA00022989"/>
    </source>
</evidence>
<dbReference type="InterPro" id="IPR036737">
    <property type="entry name" value="OmpA-like_sf"/>
</dbReference>
<comment type="subcellular location">
    <subcellularLocation>
        <location evidence="1">Cell membrane</location>
        <topology evidence="1">Single-pass membrane protein</topology>
    </subcellularLocation>
</comment>
<dbReference type="Pfam" id="PF13677">
    <property type="entry name" value="MotB_plug"/>
    <property type="match status" value="1"/>
</dbReference>
<protein>
    <recommendedName>
        <fullName evidence="9">OmpA-like domain-containing protein</fullName>
    </recommendedName>
</protein>
<dbReference type="Gene3D" id="3.30.1330.60">
    <property type="entry name" value="OmpA-like domain"/>
    <property type="match status" value="1"/>
</dbReference>
<dbReference type="STRING" id="1429043.X474_13575"/>
<feature type="transmembrane region" description="Helical" evidence="8">
    <location>
        <begin position="14"/>
        <end position="35"/>
    </location>
</feature>
<evidence type="ECO:0000313" key="11">
    <source>
        <dbReference type="Proteomes" id="UP000032233"/>
    </source>
</evidence>
<evidence type="ECO:0000256" key="4">
    <source>
        <dbReference type="ARBA" id="ARBA00022692"/>
    </source>
</evidence>
<dbReference type="OrthoDB" id="9805566at2"/>
<dbReference type="GO" id="GO:0005886">
    <property type="term" value="C:plasma membrane"/>
    <property type="evidence" value="ECO:0007669"/>
    <property type="project" value="UniProtKB-SubCell"/>
</dbReference>
<organism evidence="10 11">
    <name type="scientific">Dethiosulfatarculus sandiegensis</name>
    <dbReference type="NCBI Taxonomy" id="1429043"/>
    <lineage>
        <taxon>Bacteria</taxon>
        <taxon>Pseudomonadati</taxon>
        <taxon>Thermodesulfobacteriota</taxon>
        <taxon>Desulfarculia</taxon>
        <taxon>Desulfarculales</taxon>
        <taxon>Desulfarculaceae</taxon>
        <taxon>Dethiosulfatarculus</taxon>
    </lineage>
</organism>
<dbReference type="InterPro" id="IPR006665">
    <property type="entry name" value="OmpA-like"/>
</dbReference>
<evidence type="ECO:0000256" key="1">
    <source>
        <dbReference type="ARBA" id="ARBA00004162"/>
    </source>
</evidence>
<evidence type="ECO:0000256" key="6">
    <source>
        <dbReference type="ARBA" id="ARBA00023136"/>
    </source>
</evidence>
<sequence>MGRKGDQGVKMDPLGWMFTFSDLVTLLLTFFVMLLTMKEPEVPKMQEAFGFFAAGGSPAIMDIDGAKPKDASTPGAIHKPSVDDLLKESVKLSMEMGLPPAAKAALAQKLQGKVSFRRDQRGEVITLANDLLFGPASAALSDKARRALKEVAVVLRQVDVPMVVEGHTDDAPPNPATGFRDNWQLSLARALAVLDYLVQEQGLPPDLMRVGALGETRPLKPNRSREQRAMNRRTEIVLLTGES</sequence>
<name>A0A0D2JVD8_9BACT</name>
<dbReference type="PANTHER" id="PTHR30329:SF21">
    <property type="entry name" value="LIPOPROTEIN YIAD-RELATED"/>
    <property type="match status" value="1"/>
</dbReference>
<dbReference type="CDD" id="cd07185">
    <property type="entry name" value="OmpA_C-like"/>
    <property type="match status" value="1"/>
</dbReference>